<name>A0A6A6J8G3_WESOR</name>
<evidence type="ECO:0000313" key="1">
    <source>
        <dbReference type="EMBL" id="KAF2271926.1"/>
    </source>
</evidence>
<evidence type="ECO:0000313" key="2">
    <source>
        <dbReference type="Proteomes" id="UP000800097"/>
    </source>
</evidence>
<sequence length="188" mass="20795">MPHGNLIGRKKAFLKELELQVRLKDQIISRGRAIYGRCVPSGHTFDVFVQETTPDRNRQPSARAVLVVYTSSGSFPTGKILHEYSAMEEYRSEVVRGMGLSALTGLLEELSKMELKQEIIADGPAIITGYGHTCDVIVSPEKHPVLNLVVTGQFSSPIGEDKEIFKTQLVCINNKPPTTFHTTMGLLL</sequence>
<dbReference type="AlphaFoldDB" id="A0A6A6J8G3"/>
<dbReference type="EMBL" id="ML986530">
    <property type="protein sequence ID" value="KAF2271926.1"/>
    <property type="molecule type" value="Genomic_DNA"/>
</dbReference>
<dbReference type="GeneID" id="54554438"/>
<accession>A0A6A6J8G3</accession>
<gene>
    <name evidence="1" type="ORF">EI97DRAFT_462418</name>
</gene>
<reference evidence="1" key="1">
    <citation type="journal article" date="2020" name="Stud. Mycol.">
        <title>101 Dothideomycetes genomes: a test case for predicting lifestyles and emergence of pathogens.</title>
        <authorList>
            <person name="Haridas S."/>
            <person name="Albert R."/>
            <person name="Binder M."/>
            <person name="Bloem J."/>
            <person name="Labutti K."/>
            <person name="Salamov A."/>
            <person name="Andreopoulos B."/>
            <person name="Baker S."/>
            <person name="Barry K."/>
            <person name="Bills G."/>
            <person name="Bluhm B."/>
            <person name="Cannon C."/>
            <person name="Castanera R."/>
            <person name="Culley D."/>
            <person name="Daum C."/>
            <person name="Ezra D."/>
            <person name="Gonzalez J."/>
            <person name="Henrissat B."/>
            <person name="Kuo A."/>
            <person name="Liang C."/>
            <person name="Lipzen A."/>
            <person name="Lutzoni F."/>
            <person name="Magnuson J."/>
            <person name="Mondo S."/>
            <person name="Nolan M."/>
            <person name="Ohm R."/>
            <person name="Pangilinan J."/>
            <person name="Park H.-J."/>
            <person name="Ramirez L."/>
            <person name="Alfaro M."/>
            <person name="Sun H."/>
            <person name="Tritt A."/>
            <person name="Yoshinaga Y."/>
            <person name="Zwiers L.-H."/>
            <person name="Turgeon B."/>
            <person name="Goodwin S."/>
            <person name="Spatafora J."/>
            <person name="Crous P."/>
            <person name="Grigoriev I."/>
        </authorList>
    </citation>
    <scope>NUCLEOTIDE SEQUENCE</scope>
    <source>
        <strain evidence="1">CBS 379.55</strain>
    </source>
</reference>
<dbReference type="RefSeq" id="XP_033649465.1">
    <property type="nucleotide sequence ID" value="XM_033801263.1"/>
</dbReference>
<keyword evidence="2" id="KW-1185">Reference proteome</keyword>
<dbReference type="Proteomes" id="UP000800097">
    <property type="component" value="Unassembled WGS sequence"/>
</dbReference>
<organism evidence="1 2">
    <name type="scientific">Westerdykella ornata</name>
    <dbReference type="NCBI Taxonomy" id="318751"/>
    <lineage>
        <taxon>Eukaryota</taxon>
        <taxon>Fungi</taxon>
        <taxon>Dikarya</taxon>
        <taxon>Ascomycota</taxon>
        <taxon>Pezizomycotina</taxon>
        <taxon>Dothideomycetes</taxon>
        <taxon>Pleosporomycetidae</taxon>
        <taxon>Pleosporales</taxon>
        <taxon>Sporormiaceae</taxon>
        <taxon>Westerdykella</taxon>
    </lineage>
</organism>
<proteinExistence type="predicted"/>
<protein>
    <submittedName>
        <fullName evidence="1">Uncharacterized protein</fullName>
    </submittedName>
</protein>